<proteinExistence type="predicted"/>
<name>A0A840QSC7_9BACI</name>
<protein>
    <submittedName>
        <fullName evidence="2">Exonuclease VII small subunit</fullName>
    </submittedName>
</protein>
<dbReference type="Proteomes" id="UP000551878">
    <property type="component" value="Unassembled WGS sequence"/>
</dbReference>
<keyword evidence="2" id="KW-0378">Hydrolase</keyword>
<dbReference type="EMBL" id="JACHHB010000012">
    <property type="protein sequence ID" value="MBB5174412.1"/>
    <property type="molecule type" value="Genomic_DNA"/>
</dbReference>
<keyword evidence="2" id="KW-0269">Exonuclease</keyword>
<dbReference type="AlphaFoldDB" id="A0A840QSC7"/>
<dbReference type="RefSeq" id="WP_184664833.1">
    <property type="nucleotide sequence ID" value="NZ_JACHHB010000012.1"/>
</dbReference>
<reference evidence="2 3" key="1">
    <citation type="submission" date="2020-08" db="EMBL/GenBank/DDBJ databases">
        <title>Genomic Encyclopedia of Type Strains, Phase IV (KMG-IV): sequencing the most valuable type-strain genomes for metagenomic binning, comparative biology and taxonomic classification.</title>
        <authorList>
            <person name="Goeker M."/>
        </authorList>
    </citation>
    <scope>NUCLEOTIDE SEQUENCE [LARGE SCALE GENOMIC DNA]</scope>
    <source>
        <strain evidence="2 3">DSM 24696</strain>
    </source>
</reference>
<organism evidence="2 3">
    <name type="scientific">Texcoconibacillus texcoconensis</name>
    <dbReference type="NCBI Taxonomy" id="1095777"/>
    <lineage>
        <taxon>Bacteria</taxon>
        <taxon>Bacillati</taxon>
        <taxon>Bacillota</taxon>
        <taxon>Bacilli</taxon>
        <taxon>Bacillales</taxon>
        <taxon>Bacillaceae</taxon>
        <taxon>Texcoconibacillus</taxon>
    </lineage>
</organism>
<feature type="coiled-coil region" evidence="1">
    <location>
        <begin position="144"/>
        <end position="171"/>
    </location>
</feature>
<dbReference type="GO" id="GO:0004527">
    <property type="term" value="F:exonuclease activity"/>
    <property type="evidence" value="ECO:0007669"/>
    <property type="project" value="UniProtKB-KW"/>
</dbReference>
<keyword evidence="3" id="KW-1185">Reference proteome</keyword>
<evidence type="ECO:0000313" key="3">
    <source>
        <dbReference type="Proteomes" id="UP000551878"/>
    </source>
</evidence>
<accession>A0A840QSC7</accession>
<keyword evidence="1" id="KW-0175">Coiled coil</keyword>
<sequence>MIRLETLKEAYGLTEARWASEGHLLTTDRGDKRLETWTDTELLRWHTKWRHDVNKRCSSLLNRMIHTQQGEEAMIVPGGWLTVHDEITSLFSYQGKEEQAGELFAAMLKTGEDRDDTLVESSRFSFSERDVDQLPSSSLDRFGRDVFQKLAKEAKNRLDKANQLLEKVEYKEPVIDPIQSLSQGREVFQHLYWVGTTERPEPAFRSFRRLFSEWIQKYGEESLFRLLDAIDRMYPISEEVQQRLLAETLKPYEFEECVRQLEKSSEQEEASIYFESLNKEWDEARSLLEHLQSWMAKRRELIAT</sequence>
<keyword evidence="2" id="KW-0540">Nuclease</keyword>
<evidence type="ECO:0000256" key="1">
    <source>
        <dbReference type="SAM" id="Coils"/>
    </source>
</evidence>
<comment type="caution">
    <text evidence="2">The sequence shown here is derived from an EMBL/GenBank/DDBJ whole genome shotgun (WGS) entry which is preliminary data.</text>
</comment>
<gene>
    <name evidence="2" type="ORF">HNQ41_002627</name>
</gene>
<evidence type="ECO:0000313" key="2">
    <source>
        <dbReference type="EMBL" id="MBB5174412.1"/>
    </source>
</evidence>